<evidence type="ECO:0008006" key="4">
    <source>
        <dbReference type="Google" id="ProtNLM"/>
    </source>
</evidence>
<sequence length="109" mass="11936">MNKTEEQSGMTMEQMEEAGKIEEKKRDAEAAVAQSEAASKKRREGKEANPGCFVTGKQVHGKNVPGKTVIVLRPAGCRSVADVMRWFATSGLTAPDQIKLKDRDLDSGW</sequence>
<evidence type="ECO:0000313" key="3">
    <source>
        <dbReference type="Proteomes" id="UP001141327"/>
    </source>
</evidence>
<evidence type="ECO:0000256" key="1">
    <source>
        <dbReference type="SAM" id="MobiDB-lite"/>
    </source>
</evidence>
<keyword evidence="3" id="KW-1185">Reference proteome</keyword>
<protein>
    <recommendedName>
        <fullName evidence="4">UBX domain-containing protein</fullName>
    </recommendedName>
</protein>
<organism evidence="2 3">
    <name type="scientific">Paratrimastix pyriformis</name>
    <dbReference type="NCBI Taxonomy" id="342808"/>
    <lineage>
        <taxon>Eukaryota</taxon>
        <taxon>Metamonada</taxon>
        <taxon>Preaxostyla</taxon>
        <taxon>Paratrimastigidae</taxon>
        <taxon>Paratrimastix</taxon>
    </lineage>
</organism>
<feature type="compositionally biased region" description="Basic and acidic residues" evidence="1">
    <location>
        <begin position="17"/>
        <end position="29"/>
    </location>
</feature>
<evidence type="ECO:0000313" key="2">
    <source>
        <dbReference type="EMBL" id="KAJ4455148.1"/>
    </source>
</evidence>
<dbReference type="EMBL" id="JAPMOS010000117">
    <property type="protein sequence ID" value="KAJ4455148.1"/>
    <property type="molecule type" value="Genomic_DNA"/>
</dbReference>
<proteinExistence type="predicted"/>
<reference evidence="2" key="1">
    <citation type="journal article" date="2022" name="bioRxiv">
        <title>Genomics of Preaxostyla Flagellates Illuminates Evolutionary Transitions and the Path Towards Mitochondrial Loss.</title>
        <authorList>
            <person name="Novak L.V.F."/>
            <person name="Treitli S.C."/>
            <person name="Pyrih J."/>
            <person name="Halakuc P."/>
            <person name="Pipaliya S.V."/>
            <person name="Vacek V."/>
            <person name="Brzon O."/>
            <person name="Soukal P."/>
            <person name="Eme L."/>
            <person name="Dacks J.B."/>
            <person name="Karnkowska A."/>
            <person name="Elias M."/>
            <person name="Hampl V."/>
        </authorList>
    </citation>
    <scope>NUCLEOTIDE SEQUENCE</scope>
    <source>
        <strain evidence="2">RCP-MX</strain>
    </source>
</reference>
<gene>
    <name evidence="2" type="ORF">PAPYR_9941</name>
</gene>
<dbReference type="Proteomes" id="UP001141327">
    <property type="component" value="Unassembled WGS sequence"/>
</dbReference>
<comment type="caution">
    <text evidence="2">The sequence shown here is derived from an EMBL/GenBank/DDBJ whole genome shotgun (WGS) entry which is preliminary data.</text>
</comment>
<feature type="region of interest" description="Disordered" evidence="1">
    <location>
        <begin position="1"/>
        <end position="59"/>
    </location>
</feature>
<name>A0ABQ8UAU4_9EUKA</name>
<accession>A0ABQ8UAU4</accession>